<dbReference type="Gene3D" id="3.40.1410.10">
    <property type="entry name" value="Chorismate lyase-like"/>
    <property type="match status" value="1"/>
</dbReference>
<proteinExistence type="predicted"/>
<dbReference type="PANTHER" id="PTHR44846:SF17">
    <property type="entry name" value="GNTR-FAMILY TRANSCRIPTIONAL REGULATOR"/>
    <property type="match status" value="1"/>
</dbReference>
<name>A0A1C4BFR3_9GAMM</name>
<evidence type="ECO:0000313" key="6">
    <source>
        <dbReference type="Proteomes" id="UP000199670"/>
    </source>
</evidence>
<organism evidence="5 6">
    <name type="scientific">Gilliamella bombicola</name>
    <dbReference type="NCBI Taxonomy" id="1798182"/>
    <lineage>
        <taxon>Bacteria</taxon>
        <taxon>Pseudomonadati</taxon>
        <taxon>Pseudomonadota</taxon>
        <taxon>Gammaproteobacteria</taxon>
        <taxon>Orbales</taxon>
        <taxon>Orbaceae</taxon>
        <taxon>Gilliamella</taxon>
    </lineage>
</organism>
<dbReference type="InterPro" id="IPR036388">
    <property type="entry name" value="WH-like_DNA-bd_sf"/>
</dbReference>
<evidence type="ECO:0000259" key="4">
    <source>
        <dbReference type="SMART" id="SM00866"/>
    </source>
</evidence>
<protein>
    <submittedName>
        <fullName evidence="5">DNA-binding transcriptional regulator, GntR family</fullName>
    </submittedName>
</protein>
<evidence type="ECO:0000313" key="5">
    <source>
        <dbReference type="EMBL" id="SCC05709.1"/>
    </source>
</evidence>
<dbReference type="STRING" id="1798182.GA0061081_104137"/>
<dbReference type="SUPFAM" id="SSF64288">
    <property type="entry name" value="Chorismate lyase-like"/>
    <property type="match status" value="1"/>
</dbReference>
<feature type="domain" description="UbiC transcription regulator-associated" evidence="4">
    <location>
        <begin position="95"/>
        <end position="233"/>
    </location>
</feature>
<dbReference type="InterPro" id="IPR028978">
    <property type="entry name" value="Chorismate_lyase_/UTRA_dom_sf"/>
</dbReference>
<evidence type="ECO:0000256" key="3">
    <source>
        <dbReference type="ARBA" id="ARBA00023163"/>
    </source>
</evidence>
<dbReference type="Pfam" id="PF00392">
    <property type="entry name" value="GntR"/>
    <property type="match status" value="1"/>
</dbReference>
<reference evidence="6" key="1">
    <citation type="submission" date="2016-08" db="EMBL/GenBank/DDBJ databases">
        <authorList>
            <person name="Varghese N."/>
            <person name="Submissions Spin"/>
        </authorList>
    </citation>
    <scope>NUCLEOTIDE SEQUENCE [LARGE SCALE GENOMIC DNA]</scope>
    <source>
        <strain evidence="6">R-53248</strain>
    </source>
</reference>
<keyword evidence="6" id="KW-1185">Reference proteome</keyword>
<dbReference type="SUPFAM" id="SSF46785">
    <property type="entry name" value="Winged helix' DNA-binding domain"/>
    <property type="match status" value="1"/>
</dbReference>
<keyword evidence="3" id="KW-0804">Transcription</keyword>
<evidence type="ECO:0000256" key="2">
    <source>
        <dbReference type="ARBA" id="ARBA00023125"/>
    </source>
</evidence>
<dbReference type="GO" id="GO:0045892">
    <property type="term" value="P:negative regulation of DNA-templated transcription"/>
    <property type="evidence" value="ECO:0007669"/>
    <property type="project" value="TreeGrafter"/>
</dbReference>
<sequence length="249" mass="28951">MNPKNGEVPLEYRDVASKTYVEEQIKANPSVIKKIPTERGLAEHFNVSRTTVKKALHCLMLEGYLFDNGKNLECSKAFEINMLKMSSLSEEVKQADNAQIKIKVISNKIITMPAELRIFFGSNEHLTRIIRQRVLGEVPLSYEITYLSSQKFKKLDQMDLNNVSLYQFLKDRYHLVPSHGREEITYEVVTKDKATYLQLIEGTPIYKVSSYSFDINFQPFEHTVQYLVGNQFRYHLSAKNIFDYGKKYK</sequence>
<dbReference type="InterPro" id="IPR000524">
    <property type="entry name" value="Tscrpt_reg_HTH_GntR"/>
</dbReference>
<dbReference type="SMART" id="SM00866">
    <property type="entry name" value="UTRA"/>
    <property type="match status" value="1"/>
</dbReference>
<gene>
    <name evidence="5" type="ORF">GA0061081_104137</name>
</gene>
<dbReference type="InterPro" id="IPR036390">
    <property type="entry name" value="WH_DNA-bd_sf"/>
</dbReference>
<dbReference type="AlphaFoldDB" id="A0A1C4BFR3"/>
<dbReference type="GO" id="GO:0003677">
    <property type="term" value="F:DNA binding"/>
    <property type="evidence" value="ECO:0007669"/>
    <property type="project" value="UniProtKB-KW"/>
</dbReference>
<dbReference type="OrthoDB" id="9808698at2"/>
<dbReference type="Gene3D" id="1.10.10.10">
    <property type="entry name" value="Winged helix-like DNA-binding domain superfamily/Winged helix DNA-binding domain"/>
    <property type="match status" value="1"/>
</dbReference>
<dbReference type="InterPro" id="IPR011663">
    <property type="entry name" value="UTRA"/>
</dbReference>
<dbReference type="EMBL" id="FMAQ01000004">
    <property type="protein sequence ID" value="SCC05709.1"/>
    <property type="molecule type" value="Genomic_DNA"/>
</dbReference>
<keyword evidence="1" id="KW-0805">Transcription regulation</keyword>
<dbReference type="PANTHER" id="PTHR44846">
    <property type="entry name" value="MANNOSYL-D-GLYCERATE TRANSPORT/METABOLISM SYSTEM REPRESSOR MNGR-RELATED"/>
    <property type="match status" value="1"/>
</dbReference>
<dbReference type="GO" id="GO:0003700">
    <property type="term" value="F:DNA-binding transcription factor activity"/>
    <property type="evidence" value="ECO:0007669"/>
    <property type="project" value="InterPro"/>
</dbReference>
<dbReference type="Pfam" id="PF07702">
    <property type="entry name" value="UTRA"/>
    <property type="match status" value="1"/>
</dbReference>
<dbReference type="PRINTS" id="PR00035">
    <property type="entry name" value="HTHGNTR"/>
</dbReference>
<dbReference type="InterPro" id="IPR050679">
    <property type="entry name" value="Bact_HTH_transcr_reg"/>
</dbReference>
<evidence type="ECO:0000256" key="1">
    <source>
        <dbReference type="ARBA" id="ARBA00023015"/>
    </source>
</evidence>
<keyword evidence="2 5" id="KW-0238">DNA-binding</keyword>
<dbReference type="Proteomes" id="UP000199670">
    <property type="component" value="Unassembled WGS sequence"/>
</dbReference>
<accession>A0A1C4BFR3</accession>